<feature type="region of interest" description="Disordered" evidence="13">
    <location>
        <begin position="417"/>
        <end position="450"/>
    </location>
</feature>
<dbReference type="GO" id="GO:0005524">
    <property type="term" value="F:ATP binding"/>
    <property type="evidence" value="ECO:0007669"/>
    <property type="project" value="UniProtKB-KW"/>
</dbReference>
<dbReference type="SUPFAM" id="SSF52540">
    <property type="entry name" value="P-loop containing nucleoside triphosphate hydrolases"/>
    <property type="match status" value="1"/>
</dbReference>
<evidence type="ECO:0000256" key="8">
    <source>
        <dbReference type="ARBA" id="ARBA00022840"/>
    </source>
</evidence>
<sequence length="1555" mass="171404">MGNNKKKKPIKNPARGFATTSIASKPRADATPDATPDASSPKPAAGSDAPGSNKPDDTKASGRARSGPAGPGTSKPDAGSGTGAATAPTATMATAEMTPEEFAAHLEEAELQALVDQNAEKVRRDAKRQQQRLETDRRLLRGQAEPINSQKWLPADMIGRVMDLIQAEKRFGSGANGSAAGHAAAAGSAASKAVHEDNMAVRLWTLEQALAGMGFSDERVQQAVAAVLEASPDPGAIAKDSIWGLEEALEWFARECSVEELPSYDGRGREKKTQDSHSLPASGPATPRQRSPHTKKIQLEPKKNKAPVLKKKALPTYDLSDIEPEDLAPQYIDTKTRIFRLERSAPQAAAPQKKGGKKQALVLSEADAAALDRLKAKLHKIESDILFDKFAKIEADRQWQDHKPVLEKEIAAARQAEAKARAEKERAEKERAEEGQAETENAMAGEEPETEADKLARDAERMAAELLAENGSDDDGLELGDLFGNLPRLETDSSGKAATVTTGKDGQTITIRNFGEPSGLNPMRILESTCRARDQSVNKDKIRMVLISETPFAVRHLVAISWSKPQEITAESAIAEIGVYHSPELTEFSMTTIAAPNKAQSEAFVALAALFYMSVTAPKEHKTIYNQLSPQWKEVWDEWAAKRKERLDAQDREAIRRLREMVRQKNNRDLEDGVILQKAFRGRAAARKQGDGDTGGAERGPISAADSAAIRKQWQDKASTAKFQAMVAFRSQLPMWQFKQQVLEAVDNNPIVILCGETGCGKSTQVPAFLLEHQMSQGNRCKIYCTEPRRISAVSLARRVSEELGENRGDIGTHRSLVGYSIRLESNTTKETKLVYATTGIVMRMLESSNDLSEVTHLVLDEVHERTIDSDFLLIVLKRLMKRRPDLKVVLMSATVDSEKFSNYLDGAPVLKVPGRTFPVETKFIEDAIELTGWTTGEEEQIVEIDDDPPEPDNDGTASSGTTSSNKPDLASYLMGYSAATKTAVANLDDKRIQFDLIVQLISRIATHEQYAPFSKAILVFLPGMAEIRTLNDMLLGDPSFRDWLVYPLHSSIATEDQEMAFVVPPEGKRKIVLATNIAETGITIPDITCVIDTGKHKEMRFIEKRQMSQLLDTFISRANAKQRRGRAGRVQHGLCFHMFTRFRFENWMANDQQPEMLRLSLQDLAMRIKICKLGGIEETLNEALDPPSAKNIKKAVDSLVDVRALTASEDLTPLGVQLARLPLDVFLGKLLLVGTVFKCLDMALTVAAVMSSKSPFQASFGQRAQANNARMSFRRADSDLLTIYNAYCAWRKTCLTMGKDFQFCRKNYLNQQALANIEDLKGQLVVSLIDAGVLALTDDERRALDRVRFHSHRGRRSGPVFFELPQRVNSNSDVDAVTTSVIAWAFYPKLLVREAPGARAFRNIGNNQAISLHPTSVNRGRLTDAKWLSYYHILESKRVFHAHETTAVDPFAIALVCGEVRCDLFSGVLVLDGNRARFSLNDWKAALAIKTLRARLRDILTRSFKNPGALPSAQQQKWLDVWQRIFEQDFEDKNSGSSSSSAAAAAVAAGGHKN</sequence>
<evidence type="ECO:0000256" key="12">
    <source>
        <dbReference type="SAM" id="Coils"/>
    </source>
</evidence>
<evidence type="ECO:0000256" key="13">
    <source>
        <dbReference type="SAM" id="MobiDB-lite"/>
    </source>
</evidence>
<comment type="subcellular location">
    <subcellularLocation>
        <location evidence="1">Plastid</location>
        <location evidence="1">Chloroplast</location>
    </subcellularLocation>
</comment>
<gene>
    <name evidence="16" type="ORF">TD95_004371</name>
</gene>
<dbReference type="CDD" id="cd18791">
    <property type="entry name" value="SF2_C_RHA"/>
    <property type="match status" value="1"/>
</dbReference>
<dbReference type="PANTHER" id="PTHR18934">
    <property type="entry name" value="ATP-DEPENDENT RNA HELICASE"/>
    <property type="match status" value="1"/>
</dbReference>
<keyword evidence="8" id="KW-0067">ATP-binding</keyword>
<dbReference type="Pfam" id="PF00270">
    <property type="entry name" value="DEAD"/>
    <property type="match status" value="1"/>
</dbReference>
<dbReference type="SMART" id="SM00490">
    <property type="entry name" value="HELICc"/>
    <property type="match status" value="1"/>
</dbReference>
<dbReference type="InterPro" id="IPR011545">
    <property type="entry name" value="DEAD/DEAH_box_helicase_dom"/>
</dbReference>
<evidence type="ECO:0000256" key="1">
    <source>
        <dbReference type="ARBA" id="ARBA00004229"/>
    </source>
</evidence>
<feature type="region of interest" description="Disordered" evidence="13">
    <location>
        <begin position="1"/>
        <end position="91"/>
    </location>
</feature>
<feature type="compositionally biased region" description="Acidic residues" evidence="13">
    <location>
        <begin position="944"/>
        <end position="954"/>
    </location>
</feature>
<evidence type="ECO:0000256" key="3">
    <source>
        <dbReference type="ARBA" id="ARBA00022528"/>
    </source>
</evidence>
<protein>
    <recommendedName>
        <fullName evidence="2">RNA helicase</fullName>
        <ecNumber evidence="2">3.6.4.13</ecNumber>
    </recommendedName>
</protein>
<keyword evidence="3" id="KW-0150">Chloroplast</keyword>
<accession>A0A0F4ZIH4</accession>
<dbReference type="Pfam" id="PF00271">
    <property type="entry name" value="Helicase_C"/>
    <property type="match status" value="1"/>
</dbReference>
<dbReference type="Proteomes" id="UP000033483">
    <property type="component" value="Unassembled WGS sequence"/>
</dbReference>
<dbReference type="Gene3D" id="3.40.50.300">
    <property type="entry name" value="P-loop containing nucleotide triphosphate hydrolases"/>
    <property type="match status" value="2"/>
</dbReference>
<feature type="compositionally biased region" description="Basic residues" evidence="13">
    <location>
        <begin position="1"/>
        <end position="10"/>
    </location>
</feature>
<keyword evidence="12" id="KW-0175">Coiled coil</keyword>
<evidence type="ECO:0000259" key="14">
    <source>
        <dbReference type="PROSITE" id="PS51192"/>
    </source>
</evidence>
<keyword evidence="7" id="KW-0347">Helicase</keyword>
<dbReference type="SMART" id="SM00487">
    <property type="entry name" value="DEXDc"/>
    <property type="match status" value="1"/>
</dbReference>
<dbReference type="FunFam" id="3.40.50.300:FF:000819">
    <property type="entry name" value="ATP dependent RNA helicase, putative"/>
    <property type="match status" value="1"/>
</dbReference>
<feature type="coiled-coil region" evidence="12">
    <location>
        <begin position="116"/>
        <end position="143"/>
    </location>
</feature>
<dbReference type="InterPro" id="IPR011709">
    <property type="entry name" value="DEAD-box_helicase_OB_fold"/>
</dbReference>
<evidence type="ECO:0000313" key="17">
    <source>
        <dbReference type="Proteomes" id="UP000033483"/>
    </source>
</evidence>
<dbReference type="GO" id="GO:0016787">
    <property type="term" value="F:hydrolase activity"/>
    <property type="evidence" value="ECO:0007669"/>
    <property type="project" value="UniProtKB-KW"/>
</dbReference>
<evidence type="ECO:0000256" key="9">
    <source>
        <dbReference type="ARBA" id="ARBA00022884"/>
    </source>
</evidence>
<comment type="caution">
    <text evidence="16">The sequence shown here is derived from an EMBL/GenBank/DDBJ whole genome shotgun (WGS) entry which is preliminary data.</text>
</comment>
<dbReference type="Pfam" id="PF07717">
    <property type="entry name" value="OB_NTP_bind"/>
    <property type="match status" value="1"/>
</dbReference>
<dbReference type="InterPro" id="IPR001650">
    <property type="entry name" value="Helicase_C-like"/>
</dbReference>
<evidence type="ECO:0000256" key="7">
    <source>
        <dbReference type="ARBA" id="ARBA00022806"/>
    </source>
</evidence>
<dbReference type="OrthoDB" id="5600252at2759"/>
<keyword evidence="4" id="KW-0934">Plastid</keyword>
<evidence type="ECO:0000256" key="5">
    <source>
        <dbReference type="ARBA" id="ARBA00022741"/>
    </source>
</evidence>
<dbReference type="GO" id="GO:0003724">
    <property type="term" value="F:RNA helicase activity"/>
    <property type="evidence" value="ECO:0007669"/>
    <property type="project" value="UniProtKB-EC"/>
</dbReference>
<comment type="catalytic activity">
    <reaction evidence="11">
        <text>ATP + H2O = ADP + phosphate + H(+)</text>
        <dbReference type="Rhea" id="RHEA:13065"/>
        <dbReference type="ChEBI" id="CHEBI:15377"/>
        <dbReference type="ChEBI" id="CHEBI:15378"/>
        <dbReference type="ChEBI" id="CHEBI:30616"/>
        <dbReference type="ChEBI" id="CHEBI:43474"/>
        <dbReference type="ChEBI" id="CHEBI:456216"/>
        <dbReference type="EC" id="3.6.4.13"/>
    </reaction>
</comment>
<reference evidence="16 17" key="1">
    <citation type="submission" date="2015-03" db="EMBL/GenBank/DDBJ databases">
        <authorList>
            <person name="Radwan O."/>
            <person name="Al-Naeli F.A."/>
            <person name="Rendon G.A."/>
            <person name="Fields C."/>
        </authorList>
    </citation>
    <scope>NUCLEOTIDE SEQUENCE [LARGE SCALE GENOMIC DNA]</scope>
    <source>
        <strain evidence="16">CR-DP1</strain>
    </source>
</reference>
<dbReference type="GO" id="GO:0003723">
    <property type="term" value="F:RNA binding"/>
    <property type="evidence" value="ECO:0007669"/>
    <property type="project" value="UniProtKB-KW"/>
</dbReference>
<dbReference type="FunFam" id="3.40.50.300:FF:000500">
    <property type="entry name" value="ATP-dependent RNA helicase DHX29"/>
    <property type="match status" value="1"/>
</dbReference>
<dbReference type="PROSITE" id="PS51194">
    <property type="entry name" value="HELICASE_CTER"/>
    <property type="match status" value="1"/>
</dbReference>
<dbReference type="InterPro" id="IPR027417">
    <property type="entry name" value="P-loop_NTPase"/>
</dbReference>
<evidence type="ECO:0000313" key="16">
    <source>
        <dbReference type="EMBL" id="KKA30424.1"/>
    </source>
</evidence>
<feature type="compositionally biased region" description="Basic and acidic residues" evidence="13">
    <location>
        <begin position="417"/>
        <end position="434"/>
    </location>
</feature>
<keyword evidence="9" id="KW-0694">RNA-binding</keyword>
<dbReference type="PANTHER" id="PTHR18934:SF145">
    <property type="entry name" value="ATP-DEPENDENT RNA HELICASE DHX57-RELATED"/>
    <property type="match status" value="1"/>
</dbReference>
<keyword evidence="17" id="KW-1185">Reference proteome</keyword>
<feature type="compositionally biased region" description="Polar residues" evidence="13">
    <location>
        <begin position="956"/>
        <end position="967"/>
    </location>
</feature>
<keyword evidence="5" id="KW-0547">Nucleotide-binding</keyword>
<dbReference type="SMART" id="SM00847">
    <property type="entry name" value="HA2"/>
    <property type="match status" value="1"/>
</dbReference>
<evidence type="ECO:0000259" key="15">
    <source>
        <dbReference type="PROSITE" id="PS51194"/>
    </source>
</evidence>
<evidence type="ECO:0000256" key="6">
    <source>
        <dbReference type="ARBA" id="ARBA00022801"/>
    </source>
</evidence>
<dbReference type="EMBL" id="LAEV01000389">
    <property type="protein sequence ID" value="KKA30424.1"/>
    <property type="molecule type" value="Genomic_DNA"/>
</dbReference>
<evidence type="ECO:0000256" key="11">
    <source>
        <dbReference type="ARBA" id="ARBA00047984"/>
    </source>
</evidence>
<dbReference type="InterPro" id="IPR007502">
    <property type="entry name" value="Helicase-assoc_dom"/>
</dbReference>
<evidence type="ECO:0000256" key="10">
    <source>
        <dbReference type="ARBA" id="ARBA00022946"/>
    </source>
</evidence>
<feature type="region of interest" description="Disordered" evidence="13">
    <location>
        <begin position="685"/>
        <end position="704"/>
    </location>
</feature>
<keyword evidence="10" id="KW-0809">Transit peptide</keyword>
<feature type="region of interest" description="Disordered" evidence="13">
    <location>
        <begin position="944"/>
        <end position="967"/>
    </location>
</feature>
<evidence type="ECO:0000256" key="4">
    <source>
        <dbReference type="ARBA" id="ARBA00022640"/>
    </source>
</evidence>
<dbReference type="PROSITE" id="PS51192">
    <property type="entry name" value="HELICASE_ATP_BIND_1"/>
    <property type="match status" value="1"/>
</dbReference>
<dbReference type="Pfam" id="PF21010">
    <property type="entry name" value="HA2_C"/>
    <property type="match status" value="1"/>
</dbReference>
<organism evidence="16 17">
    <name type="scientific">Thielaviopsis punctulata</name>
    <dbReference type="NCBI Taxonomy" id="72032"/>
    <lineage>
        <taxon>Eukaryota</taxon>
        <taxon>Fungi</taxon>
        <taxon>Dikarya</taxon>
        <taxon>Ascomycota</taxon>
        <taxon>Pezizomycotina</taxon>
        <taxon>Sordariomycetes</taxon>
        <taxon>Hypocreomycetidae</taxon>
        <taxon>Microascales</taxon>
        <taxon>Ceratocystidaceae</taxon>
        <taxon>Thielaviopsis</taxon>
    </lineage>
</organism>
<dbReference type="InterPro" id="IPR014001">
    <property type="entry name" value="Helicase_ATP-bd"/>
</dbReference>
<dbReference type="EC" id="3.6.4.13" evidence="2"/>
<keyword evidence="6" id="KW-0378">Hydrolase</keyword>
<name>A0A0F4ZIH4_9PEZI</name>
<dbReference type="FunFam" id="1.20.120.1080:FF:000002">
    <property type="entry name" value="Putative ATP-dependent RNA helicase DHX36"/>
    <property type="match status" value="1"/>
</dbReference>
<dbReference type="Gene3D" id="1.20.120.1080">
    <property type="match status" value="1"/>
</dbReference>
<feature type="region of interest" description="Disordered" evidence="13">
    <location>
        <begin position="263"/>
        <end position="305"/>
    </location>
</feature>
<dbReference type="CDD" id="cd17917">
    <property type="entry name" value="DEXHc_RHA-like"/>
    <property type="match status" value="1"/>
</dbReference>
<feature type="compositionally biased region" description="Low complexity" evidence="13">
    <location>
        <begin position="29"/>
        <end position="41"/>
    </location>
</feature>
<feature type="compositionally biased region" description="Basic and acidic residues" evidence="13">
    <location>
        <begin position="266"/>
        <end position="275"/>
    </location>
</feature>
<proteinExistence type="predicted"/>
<feature type="domain" description="Helicase C-terminal" evidence="15">
    <location>
        <begin position="997"/>
        <end position="1173"/>
    </location>
</feature>
<evidence type="ECO:0000256" key="2">
    <source>
        <dbReference type="ARBA" id="ARBA00012552"/>
    </source>
</evidence>
<feature type="domain" description="Helicase ATP-binding" evidence="14">
    <location>
        <begin position="743"/>
        <end position="914"/>
    </location>
</feature>